<comment type="caution">
    <text evidence="1">The sequence shown here is derived from an EMBL/GenBank/DDBJ whole genome shotgun (WGS) entry which is preliminary data.</text>
</comment>
<organism evidence="1 2">
    <name type="scientific">Kaistella daneshvariae</name>
    <dbReference type="NCBI Taxonomy" id="2487074"/>
    <lineage>
        <taxon>Bacteria</taxon>
        <taxon>Pseudomonadati</taxon>
        <taxon>Bacteroidota</taxon>
        <taxon>Flavobacteriia</taxon>
        <taxon>Flavobacteriales</taxon>
        <taxon>Weeksellaceae</taxon>
        <taxon>Chryseobacterium group</taxon>
        <taxon>Kaistella</taxon>
    </lineage>
</organism>
<proteinExistence type="predicted"/>
<dbReference type="Pfam" id="PF09697">
    <property type="entry name" value="Porph_ging"/>
    <property type="match status" value="1"/>
</dbReference>
<dbReference type="Proteomes" id="UP000270224">
    <property type="component" value="Unassembled WGS sequence"/>
</dbReference>
<reference evidence="2" key="2">
    <citation type="submission" date="2018-11" db="EMBL/GenBank/DDBJ databases">
        <title>Proposal to divide the Flavobacteriaceae and reorganize its genera based on Amino Acid Identity values calculated from whole genome sequences.</title>
        <authorList>
            <person name="Nicholson A.C."/>
            <person name="Gulvik C.A."/>
            <person name="Whitney A.M."/>
            <person name="Humrighouse B.W."/>
            <person name="Bell M."/>
            <person name="Holmens B."/>
            <person name="Steigerwalt A."/>
            <person name="Villarma A."/>
            <person name="Sheth M."/>
            <person name="Batra D."/>
            <person name="Pryor J."/>
            <person name="Bernardet J.-F."/>
            <person name="Hugo C."/>
            <person name="Kampfer P."/>
            <person name="Newman J."/>
            <person name="Mcquiston J.R."/>
        </authorList>
    </citation>
    <scope>NUCLEOTIDE SEQUENCE [LARGE SCALE GENOMIC DNA]</scope>
    <source>
        <strain evidence="2">H3056</strain>
    </source>
</reference>
<reference evidence="2" key="1">
    <citation type="submission" date="2018-11" db="EMBL/GenBank/DDBJ databases">
        <title>Proposal to divide the Flavobacteriaceae and reorganize its genera based on Amino Acid Identity values calculated from whole genome sequences.</title>
        <authorList>
            <person name="Nicholson A.C."/>
            <person name="Gulvik C.A."/>
            <person name="Whitney A.M."/>
            <person name="Humrighouse B.W."/>
            <person name="Bell M."/>
            <person name="Holmes B."/>
            <person name="Steigerwalt A."/>
            <person name="Villarma A."/>
            <person name="Sheth M."/>
            <person name="Batra D."/>
            <person name="Pryor J."/>
            <person name="Bernardet J.-F."/>
            <person name="Hugo C."/>
            <person name="Kampfer P."/>
            <person name="Newman J."/>
            <person name="Mcquiston J.R."/>
        </authorList>
    </citation>
    <scope>NUCLEOTIDE SEQUENCE [LARGE SCALE GENOMIC DNA]</scope>
    <source>
        <strain evidence="2">H3056</strain>
    </source>
</reference>
<dbReference type="OrthoDB" id="1440774at2"/>
<name>A0A3N0WYA8_9FLAO</name>
<dbReference type="InterPro" id="IPR005901">
    <property type="entry name" value="GLPGLI"/>
</dbReference>
<dbReference type="EMBL" id="RJUG01000002">
    <property type="protein sequence ID" value="ROI10062.1"/>
    <property type="molecule type" value="Genomic_DNA"/>
</dbReference>
<sequence length="298" mass="34956">MWLTFLTTNFILAEVISINFYEKVMKLILVILIFSFATFSGQIKFKSNFTVTNSPLQLKNLGESTHNFYYKVTFSNDKDSSIKREALCILQMGENVSKFFDFNQLRKDSVIQKYNHKNILNAREVEEILNIKVDWSTEIVKNSEHMVVQDKFRDLYQFQEKKPKFIWKLEEGSKEILNYICNKATVEFAGRTYTAWYSKEIPFQNGPYKFDGLPGLILEIHDATKAFHFEAIAIDQRPLPIYLRSDKKIFMVSKEKFRSVQLSYFENPGFFHGQAFSADGQELQKTSKKLPYNLIELE</sequence>
<protein>
    <submittedName>
        <fullName evidence="1">GLPGLI family protein</fullName>
    </submittedName>
</protein>
<dbReference type="AlphaFoldDB" id="A0A3N0WYA8"/>
<evidence type="ECO:0000313" key="1">
    <source>
        <dbReference type="EMBL" id="ROI10062.1"/>
    </source>
</evidence>
<evidence type="ECO:0000313" key="2">
    <source>
        <dbReference type="Proteomes" id="UP000270224"/>
    </source>
</evidence>
<gene>
    <name evidence="1" type="ORF">EGI11_04750</name>
</gene>
<dbReference type="NCBIfam" id="TIGR01200">
    <property type="entry name" value="GLPGLI"/>
    <property type="match status" value="1"/>
</dbReference>
<accession>A0A3N0WYA8</accession>